<keyword evidence="2" id="KW-0479">Metal-binding</keyword>
<name>A0A8J6NH29_9CHLR</name>
<dbReference type="GO" id="GO:0008834">
    <property type="term" value="F:ditrans,polycis-undecaprenyl-diphosphate synthase [(2E,6E)-farnesyl-diphosphate specific] activity"/>
    <property type="evidence" value="ECO:0007669"/>
    <property type="project" value="TreeGrafter"/>
</dbReference>
<organism evidence="3 4">
    <name type="scientific">Candidatus Desulfolinea nitratireducens</name>
    <dbReference type="NCBI Taxonomy" id="2841698"/>
    <lineage>
        <taxon>Bacteria</taxon>
        <taxon>Bacillati</taxon>
        <taxon>Chloroflexota</taxon>
        <taxon>Anaerolineae</taxon>
        <taxon>Anaerolineales</taxon>
        <taxon>Anaerolineales incertae sedis</taxon>
        <taxon>Candidatus Desulfolinea</taxon>
    </lineage>
</organism>
<dbReference type="GO" id="GO:0016094">
    <property type="term" value="P:polyprenol biosynthetic process"/>
    <property type="evidence" value="ECO:0007669"/>
    <property type="project" value="TreeGrafter"/>
</dbReference>
<proteinExistence type="inferred from homology"/>
<evidence type="ECO:0000313" key="4">
    <source>
        <dbReference type="Proteomes" id="UP000614469"/>
    </source>
</evidence>
<dbReference type="PROSITE" id="PS01066">
    <property type="entry name" value="UPP_SYNTHASE"/>
    <property type="match status" value="1"/>
</dbReference>
<dbReference type="GO" id="GO:0000287">
    <property type="term" value="F:magnesium ion binding"/>
    <property type="evidence" value="ECO:0007669"/>
    <property type="project" value="UniProtKB-UniRule"/>
</dbReference>
<dbReference type="PANTHER" id="PTHR10291:SF0">
    <property type="entry name" value="DEHYDRODOLICHYL DIPHOSPHATE SYNTHASE 2"/>
    <property type="match status" value="1"/>
</dbReference>
<feature type="binding site" evidence="2">
    <location>
        <position position="70"/>
    </location>
    <ligand>
        <name>substrate</name>
    </ligand>
</feature>
<dbReference type="Pfam" id="PF01255">
    <property type="entry name" value="Prenyltransf"/>
    <property type="match status" value="1"/>
</dbReference>
<feature type="binding site" evidence="2">
    <location>
        <begin position="22"/>
        <end position="25"/>
    </location>
    <ligand>
        <name>substrate</name>
    </ligand>
</feature>
<dbReference type="Proteomes" id="UP000614469">
    <property type="component" value="Unassembled WGS sequence"/>
</dbReference>
<evidence type="ECO:0000256" key="2">
    <source>
        <dbReference type="HAMAP-Rule" id="MF_01139"/>
    </source>
</evidence>
<comment type="caution">
    <text evidence="3">The sequence shown here is derived from an EMBL/GenBank/DDBJ whole genome shotgun (WGS) entry which is preliminary data.</text>
</comment>
<protein>
    <recommendedName>
        <fullName evidence="2">Isoprenyl transferase</fullName>
        <ecNumber evidence="2">2.5.1.-</ecNumber>
    </recommendedName>
</protein>
<dbReference type="NCBIfam" id="NF011405">
    <property type="entry name" value="PRK14830.1"/>
    <property type="match status" value="1"/>
</dbReference>
<sequence length="243" mass="27958">MGENLQAPPEKMPRHVAIIMDGNGRWALSRGLPRLAGHRAGTENLRRVIRASVEFGVEYLTIYAFSTENWGRPAAEVKGLMYIFEEVIDRELDELHQEGVQLRHIGRLEKLSPKLRKKVLAAIDLTKDNQRLILNIAFNYGGRDEIVYAVQNMLRDGISPDEVNIELVSQYLFTAGTPDPDLVIRTSGELRTSNFLIWQSAYAEWYITPTFWPDFDQEEFAKALETYTQRDRRFGGVSDEFYE</sequence>
<feature type="active site" description="Proton acceptor" evidence="2">
    <location>
        <position position="69"/>
    </location>
</feature>
<dbReference type="PANTHER" id="PTHR10291">
    <property type="entry name" value="DEHYDRODOLICHYL DIPHOSPHATE SYNTHASE FAMILY MEMBER"/>
    <property type="match status" value="1"/>
</dbReference>
<feature type="binding site" evidence="2">
    <location>
        <position position="34"/>
    </location>
    <ligand>
        <name>substrate</name>
    </ligand>
</feature>
<comment type="subunit">
    <text evidence="2">Homodimer.</text>
</comment>
<keyword evidence="1 2" id="KW-0808">Transferase</keyword>
<dbReference type="AlphaFoldDB" id="A0A8J6NH29"/>
<feature type="binding site" evidence="2">
    <location>
        <position position="204"/>
    </location>
    <ligand>
        <name>Mg(2+)</name>
        <dbReference type="ChEBI" id="CHEBI:18420"/>
    </ligand>
</feature>
<dbReference type="NCBIfam" id="TIGR00055">
    <property type="entry name" value="uppS"/>
    <property type="match status" value="1"/>
</dbReference>
<dbReference type="FunFam" id="3.40.1180.10:FF:000001">
    <property type="entry name" value="(2E,6E)-farnesyl-diphosphate-specific ditrans,polycis-undecaprenyl-diphosphate synthase"/>
    <property type="match status" value="1"/>
</dbReference>
<comment type="cofactor">
    <cofactor evidence="2">
        <name>Mg(2+)</name>
        <dbReference type="ChEBI" id="CHEBI:18420"/>
    </cofactor>
    <text evidence="2">Binds 2 magnesium ions per subunit.</text>
</comment>
<dbReference type="HAMAP" id="MF_01139">
    <property type="entry name" value="ISPT"/>
    <property type="match status" value="1"/>
</dbReference>
<comment type="similarity">
    <text evidence="2">Belongs to the UPP synthase family.</text>
</comment>
<dbReference type="GO" id="GO:0005829">
    <property type="term" value="C:cytosol"/>
    <property type="evidence" value="ECO:0007669"/>
    <property type="project" value="TreeGrafter"/>
</dbReference>
<dbReference type="EMBL" id="JACNJN010000028">
    <property type="protein sequence ID" value="MBC8333873.1"/>
    <property type="molecule type" value="Genomic_DNA"/>
</dbReference>
<keyword evidence="2" id="KW-0460">Magnesium</keyword>
<feature type="binding site" evidence="2">
    <location>
        <position position="38"/>
    </location>
    <ligand>
        <name>substrate</name>
    </ligand>
</feature>
<reference evidence="3 4" key="1">
    <citation type="submission" date="2020-08" db="EMBL/GenBank/DDBJ databases">
        <title>Bridging the membrane lipid divide: bacteria of the FCB group superphylum have the potential to synthesize archaeal ether lipids.</title>
        <authorList>
            <person name="Villanueva L."/>
            <person name="Von Meijenfeldt F.A.B."/>
            <person name="Westbye A.B."/>
            <person name="Yadav S."/>
            <person name="Hopmans E.C."/>
            <person name="Dutilh B.E."/>
            <person name="Sinninghe Damste J.S."/>
        </authorList>
    </citation>
    <scope>NUCLEOTIDE SEQUENCE [LARGE SCALE GENOMIC DNA]</scope>
    <source>
        <strain evidence="3">NIOZ-UU36</strain>
    </source>
</reference>
<feature type="binding site" evidence="2">
    <location>
        <position position="185"/>
    </location>
    <ligand>
        <name>substrate</name>
    </ligand>
</feature>
<dbReference type="InterPro" id="IPR036424">
    <property type="entry name" value="UPP_synth-like_sf"/>
</dbReference>
<accession>A0A8J6NH29</accession>
<feature type="binding site" evidence="2">
    <location>
        <position position="26"/>
    </location>
    <ligand>
        <name>substrate</name>
    </ligand>
</feature>
<dbReference type="InterPro" id="IPR001441">
    <property type="entry name" value="UPP_synth-like"/>
</dbReference>
<dbReference type="InterPro" id="IPR018520">
    <property type="entry name" value="UPP_synth-like_CS"/>
</dbReference>
<dbReference type="CDD" id="cd00475">
    <property type="entry name" value="Cis_IPPS"/>
    <property type="match status" value="1"/>
</dbReference>
<evidence type="ECO:0000313" key="3">
    <source>
        <dbReference type="EMBL" id="MBC8333873.1"/>
    </source>
</evidence>
<dbReference type="SUPFAM" id="SSF64005">
    <property type="entry name" value="Undecaprenyl diphosphate synthase"/>
    <property type="match status" value="1"/>
</dbReference>
<evidence type="ECO:0000256" key="1">
    <source>
        <dbReference type="ARBA" id="ARBA00022679"/>
    </source>
</evidence>
<dbReference type="EC" id="2.5.1.-" evidence="2"/>
<dbReference type="Gene3D" id="3.40.1180.10">
    <property type="entry name" value="Decaprenyl diphosphate synthase-like"/>
    <property type="match status" value="1"/>
</dbReference>
<dbReference type="GO" id="GO:0030145">
    <property type="term" value="F:manganese ion binding"/>
    <property type="evidence" value="ECO:0007669"/>
    <property type="project" value="TreeGrafter"/>
</dbReference>
<comment type="function">
    <text evidence="2">Catalyzes the condensation of isopentenyl diphosphate (IPP) with allylic pyrophosphates generating different type of terpenoids.</text>
</comment>
<feature type="binding site" evidence="2">
    <location>
        <begin position="66"/>
        <end position="68"/>
    </location>
    <ligand>
        <name>substrate</name>
    </ligand>
</feature>
<feature type="active site" evidence="2">
    <location>
        <position position="21"/>
    </location>
</feature>
<feature type="binding site" evidence="2">
    <location>
        <position position="72"/>
    </location>
    <ligand>
        <name>substrate</name>
    </ligand>
</feature>
<gene>
    <name evidence="3" type="ORF">H8E29_01275</name>
</gene>
<feature type="binding site" evidence="2">
    <location>
        <begin position="191"/>
        <end position="193"/>
    </location>
    <ligand>
        <name>substrate</name>
    </ligand>
</feature>
<feature type="binding site" evidence="2">
    <location>
        <position position="21"/>
    </location>
    <ligand>
        <name>Mg(2+)</name>
        <dbReference type="ChEBI" id="CHEBI:18420"/>
    </ligand>
</feature>